<dbReference type="AlphaFoldDB" id="A0A8T0FBB0"/>
<evidence type="ECO:0000313" key="2">
    <source>
        <dbReference type="EMBL" id="KAF8788181.1"/>
    </source>
</evidence>
<name>A0A8T0FBB0_ARGBR</name>
<feature type="region of interest" description="Disordered" evidence="1">
    <location>
        <begin position="181"/>
        <end position="237"/>
    </location>
</feature>
<evidence type="ECO:0000313" key="3">
    <source>
        <dbReference type="Proteomes" id="UP000807504"/>
    </source>
</evidence>
<reference evidence="2" key="2">
    <citation type="submission" date="2020-06" db="EMBL/GenBank/DDBJ databases">
        <authorList>
            <person name="Sheffer M."/>
        </authorList>
    </citation>
    <scope>NUCLEOTIDE SEQUENCE</scope>
</reference>
<comment type="caution">
    <text evidence="2">The sequence shown here is derived from an EMBL/GenBank/DDBJ whole genome shotgun (WGS) entry which is preliminary data.</text>
</comment>
<dbReference type="EMBL" id="JABXBU010000015">
    <property type="protein sequence ID" value="KAF8788181.1"/>
    <property type="molecule type" value="Genomic_DNA"/>
</dbReference>
<reference evidence="2" key="1">
    <citation type="journal article" date="2020" name="bioRxiv">
        <title>Chromosome-level reference genome of the European wasp spider Argiope bruennichi: a resource for studies on range expansion and evolutionary adaptation.</title>
        <authorList>
            <person name="Sheffer M.M."/>
            <person name="Hoppe A."/>
            <person name="Krehenwinkel H."/>
            <person name="Uhl G."/>
            <person name="Kuss A.W."/>
            <person name="Jensen L."/>
            <person name="Jensen C."/>
            <person name="Gillespie R.G."/>
            <person name="Hoff K.J."/>
            <person name="Prost S."/>
        </authorList>
    </citation>
    <scope>NUCLEOTIDE SEQUENCE</scope>
</reference>
<evidence type="ECO:0000256" key="1">
    <source>
        <dbReference type="SAM" id="MobiDB-lite"/>
    </source>
</evidence>
<sequence length="282" mass="31761">MARYLCQICHKVLTYDENHPCLFYKNDDNVYSMPRTGNSDENNEAKDKVVQKIRMTILIIEVKYPRLNENKKSGCSDERSAKKANASFTASLEKFESVHRRENVHREAYEETTVAAGLNGVEIQKQSGSCVSDLMHATTNEEYKMSLEKNKCKTLHKDKRDFIDFLECVIRAAHSDSNNFSGTENLILNPDLPPGSKEPKNGESQVSQCVNHKNSSPEMHSQGHNKKKKIASDMKEPISIKENDNAVAGPSGPCLVREIFLRSSVGMIHLKLIIEHAIARSP</sequence>
<keyword evidence="3" id="KW-1185">Reference proteome</keyword>
<proteinExistence type="predicted"/>
<accession>A0A8T0FBB0</accession>
<protein>
    <submittedName>
        <fullName evidence="2">Uncharacterized protein</fullName>
    </submittedName>
</protein>
<organism evidence="2 3">
    <name type="scientific">Argiope bruennichi</name>
    <name type="common">Wasp spider</name>
    <name type="synonym">Aranea bruennichi</name>
    <dbReference type="NCBI Taxonomy" id="94029"/>
    <lineage>
        <taxon>Eukaryota</taxon>
        <taxon>Metazoa</taxon>
        <taxon>Ecdysozoa</taxon>
        <taxon>Arthropoda</taxon>
        <taxon>Chelicerata</taxon>
        <taxon>Arachnida</taxon>
        <taxon>Araneae</taxon>
        <taxon>Araneomorphae</taxon>
        <taxon>Entelegynae</taxon>
        <taxon>Araneoidea</taxon>
        <taxon>Araneidae</taxon>
        <taxon>Argiope</taxon>
    </lineage>
</organism>
<dbReference type="Proteomes" id="UP000807504">
    <property type="component" value="Unassembled WGS sequence"/>
</dbReference>
<feature type="compositionally biased region" description="Polar residues" evidence="1">
    <location>
        <begin position="202"/>
        <end position="219"/>
    </location>
</feature>
<gene>
    <name evidence="2" type="ORF">HNY73_009712</name>
</gene>